<protein>
    <recommendedName>
        <fullName evidence="3">Endonuclease/exonuclease/phosphatase domain-containing protein</fullName>
    </recommendedName>
</protein>
<proteinExistence type="predicted"/>
<gene>
    <name evidence="1" type="ORF">FisN_16Hu039</name>
</gene>
<dbReference type="PANTHER" id="PTHR42834:SF1">
    <property type="entry name" value="ENDONUCLEASE_EXONUCLEASE_PHOSPHATASE FAMILY PROTEIN (AFU_ORTHOLOGUE AFUA_3G09210)"/>
    <property type="match status" value="1"/>
</dbReference>
<dbReference type="InterPro" id="IPR036691">
    <property type="entry name" value="Endo/exonu/phosph_ase_sf"/>
</dbReference>
<dbReference type="InParanoid" id="A0A1Z5K6S8"/>
<dbReference type="OrthoDB" id="47488at2759"/>
<organism evidence="1 2">
    <name type="scientific">Fistulifera solaris</name>
    <name type="common">Oleaginous diatom</name>
    <dbReference type="NCBI Taxonomy" id="1519565"/>
    <lineage>
        <taxon>Eukaryota</taxon>
        <taxon>Sar</taxon>
        <taxon>Stramenopiles</taxon>
        <taxon>Ochrophyta</taxon>
        <taxon>Bacillariophyta</taxon>
        <taxon>Bacillariophyceae</taxon>
        <taxon>Bacillariophycidae</taxon>
        <taxon>Naviculales</taxon>
        <taxon>Naviculaceae</taxon>
        <taxon>Fistulifera</taxon>
    </lineage>
</organism>
<evidence type="ECO:0008006" key="3">
    <source>
        <dbReference type="Google" id="ProtNLM"/>
    </source>
</evidence>
<dbReference type="EMBL" id="BDSP01000175">
    <property type="protein sequence ID" value="GAX21970.1"/>
    <property type="molecule type" value="Genomic_DNA"/>
</dbReference>
<keyword evidence="2" id="KW-1185">Reference proteome</keyword>
<reference evidence="1 2" key="1">
    <citation type="journal article" date="2015" name="Plant Cell">
        <title>Oil accumulation by the oleaginous diatom Fistulifera solaris as revealed by the genome and transcriptome.</title>
        <authorList>
            <person name="Tanaka T."/>
            <person name="Maeda Y."/>
            <person name="Veluchamy A."/>
            <person name="Tanaka M."/>
            <person name="Abida H."/>
            <person name="Marechal E."/>
            <person name="Bowler C."/>
            <person name="Muto M."/>
            <person name="Sunaga Y."/>
            <person name="Tanaka M."/>
            <person name="Yoshino T."/>
            <person name="Taniguchi T."/>
            <person name="Fukuda Y."/>
            <person name="Nemoto M."/>
            <person name="Matsumoto M."/>
            <person name="Wong P.S."/>
            <person name="Aburatani S."/>
            <person name="Fujibuchi W."/>
        </authorList>
    </citation>
    <scope>NUCLEOTIDE SEQUENCE [LARGE SCALE GENOMIC DNA]</scope>
    <source>
        <strain evidence="1 2">JPCC DA0580</strain>
    </source>
</reference>
<dbReference type="PANTHER" id="PTHR42834">
    <property type="entry name" value="ENDONUCLEASE/EXONUCLEASE/PHOSPHATASE FAMILY PROTEIN (AFU_ORTHOLOGUE AFUA_3G09210)"/>
    <property type="match status" value="1"/>
</dbReference>
<evidence type="ECO:0000313" key="1">
    <source>
        <dbReference type="EMBL" id="GAX21970.1"/>
    </source>
</evidence>
<dbReference type="Gene3D" id="3.60.10.10">
    <property type="entry name" value="Endonuclease/exonuclease/phosphatase"/>
    <property type="match status" value="1"/>
</dbReference>
<name>A0A1Z5K6S8_FISSO</name>
<sequence length="296" mass="32528">MVDSIIASLYIKRFFSNSFSSLCRAQHSRIFLTRKNAERHSDPPTIRVSNGFVDKTSVVEVEGVAILNDAVVATLDSTLLTEDPTIFDGPSTKRAALAATFVIQKNCLTIANNHFKSKGGTGTGANADQNDGAASFNNRRLLAAKALDLWLTTDPTGVACENIAIVGDLNSYVKEDPIRYLTDTTFNPNANFRDIFDAPENQYSYVFDGMIGTLDYVLVNDALSELVVDAQKWHINEDEPDALDYNLDFGRLATYFDGSNAARNSDHSPVLMGIDFTPPRRRNGLCPPSFANNNRS</sequence>
<dbReference type="SUPFAM" id="SSF56219">
    <property type="entry name" value="DNase I-like"/>
    <property type="match status" value="1"/>
</dbReference>
<evidence type="ECO:0000313" key="2">
    <source>
        <dbReference type="Proteomes" id="UP000198406"/>
    </source>
</evidence>
<comment type="caution">
    <text evidence="1">The sequence shown here is derived from an EMBL/GenBank/DDBJ whole genome shotgun (WGS) entry which is preliminary data.</text>
</comment>
<dbReference type="AlphaFoldDB" id="A0A1Z5K6S8"/>
<accession>A0A1Z5K6S8</accession>
<dbReference type="Proteomes" id="UP000198406">
    <property type="component" value="Unassembled WGS sequence"/>
</dbReference>